<dbReference type="AlphaFoldDB" id="A0A1B6F5W5"/>
<organism evidence="2">
    <name type="scientific">Cuerna arida</name>
    <dbReference type="NCBI Taxonomy" id="1464854"/>
    <lineage>
        <taxon>Eukaryota</taxon>
        <taxon>Metazoa</taxon>
        <taxon>Ecdysozoa</taxon>
        <taxon>Arthropoda</taxon>
        <taxon>Hexapoda</taxon>
        <taxon>Insecta</taxon>
        <taxon>Pterygota</taxon>
        <taxon>Neoptera</taxon>
        <taxon>Paraneoptera</taxon>
        <taxon>Hemiptera</taxon>
        <taxon>Auchenorrhyncha</taxon>
        <taxon>Membracoidea</taxon>
        <taxon>Cicadellidae</taxon>
        <taxon>Cicadellinae</taxon>
        <taxon>Proconiini</taxon>
        <taxon>Cuerna</taxon>
    </lineage>
</organism>
<sequence>MEVNSFHRNALFFTAISLLVLMKECVMTYDDEIATDICKEASAIDGNICNILQFPRKDQKFKINKYIKSYINEIEKLVVILMKHKMNVSDKVKHFIAERSARFINLTLKLDNIESSFQWNEKQLKEFKELRERTRDVWMKVNILQDESSV</sequence>
<proteinExistence type="predicted"/>
<name>A0A1B6F5W5_9HEMI</name>
<reference evidence="2" key="1">
    <citation type="submission" date="2015-11" db="EMBL/GenBank/DDBJ databases">
        <title>De novo transcriptome assembly of four potential Pierce s Disease insect vectors from Arizona vineyards.</title>
        <authorList>
            <person name="Tassone E.E."/>
        </authorList>
    </citation>
    <scope>NUCLEOTIDE SEQUENCE</scope>
</reference>
<dbReference type="EMBL" id="GECZ01024298">
    <property type="protein sequence ID" value="JAS45471.1"/>
    <property type="molecule type" value="Transcribed_RNA"/>
</dbReference>
<gene>
    <name evidence="2" type="ORF">g.3230</name>
</gene>
<evidence type="ECO:0000256" key="1">
    <source>
        <dbReference type="SAM" id="SignalP"/>
    </source>
</evidence>
<protein>
    <submittedName>
        <fullName evidence="2">Uncharacterized protein</fullName>
    </submittedName>
</protein>
<keyword evidence="1" id="KW-0732">Signal</keyword>
<accession>A0A1B6F5W5</accession>
<feature type="signal peptide" evidence="1">
    <location>
        <begin position="1"/>
        <end position="28"/>
    </location>
</feature>
<evidence type="ECO:0000313" key="2">
    <source>
        <dbReference type="EMBL" id="JAS45471.1"/>
    </source>
</evidence>
<feature type="chain" id="PRO_5008582609" evidence="1">
    <location>
        <begin position="29"/>
        <end position="150"/>
    </location>
</feature>